<feature type="region of interest" description="Disordered" evidence="1">
    <location>
        <begin position="24"/>
        <end position="62"/>
    </location>
</feature>
<organism evidence="2 3">
    <name type="scientific">Arabidopsis thaliana</name>
    <name type="common">Mouse-ear cress</name>
    <dbReference type="NCBI Taxonomy" id="3702"/>
    <lineage>
        <taxon>Eukaryota</taxon>
        <taxon>Viridiplantae</taxon>
        <taxon>Streptophyta</taxon>
        <taxon>Embryophyta</taxon>
        <taxon>Tracheophyta</taxon>
        <taxon>Spermatophyta</taxon>
        <taxon>Magnoliopsida</taxon>
        <taxon>eudicotyledons</taxon>
        <taxon>Gunneridae</taxon>
        <taxon>Pentapetalae</taxon>
        <taxon>rosids</taxon>
        <taxon>malvids</taxon>
        <taxon>Brassicales</taxon>
        <taxon>Brassicaceae</taxon>
        <taxon>Camelineae</taxon>
        <taxon>Arabidopsis</taxon>
    </lineage>
</organism>
<proteinExistence type="predicted"/>
<accession>A0A7G2EUI0</accession>
<evidence type="ECO:0000313" key="2">
    <source>
        <dbReference type="EMBL" id="CAD5324605.1"/>
    </source>
</evidence>
<sequence length="123" mass="13547">MSWMREALSGLLRHQAYQYSDPRSMTPIGFSTPPPGYQPQVSVTPPGFQPQASTTPNASTKQLRAERIVPYAQVQATEGLLPKPAPPPRLEPPLPHSSTTQSCSNFVIHSTTKTRLPEHFQGK</sequence>
<feature type="region of interest" description="Disordered" evidence="1">
    <location>
        <begin position="77"/>
        <end position="123"/>
    </location>
</feature>
<reference evidence="2 3" key="1">
    <citation type="submission" date="2020-09" db="EMBL/GenBank/DDBJ databases">
        <authorList>
            <person name="Ashkenazy H."/>
        </authorList>
    </citation>
    <scope>NUCLEOTIDE SEQUENCE [LARGE SCALE GENOMIC DNA]</scope>
    <source>
        <strain evidence="3">cv. Cdm-0</strain>
    </source>
</reference>
<feature type="compositionally biased region" description="Polar residues" evidence="1">
    <location>
        <begin position="50"/>
        <end position="62"/>
    </location>
</feature>
<feature type="compositionally biased region" description="Polar residues" evidence="1">
    <location>
        <begin position="96"/>
        <end position="114"/>
    </location>
</feature>
<dbReference type="Proteomes" id="UP000516314">
    <property type="component" value="Chromosome 3"/>
</dbReference>
<feature type="compositionally biased region" description="Pro residues" evidence="1">
    <location>
        <begin position="83"/>
        <end position="95"/>
    </location>
</feature>
<gene>
    <name evidence="2" type="ORF">AT9943_LOCUS12490</name>
</gene>
<name>A0A7G2EUI0_ARATH</name>
<protein>
    <submittedName>
        <fullName evidence="2">(thale cress) hypothetical protein</fullName>
    </submittedName>
</protein>
<evidence type="ECO:0000256" key="1">
    <source>
        <dbReference type="SAM" id="MobiDB-lite"/>
    </source>
</evidence>
<dbReference type="AlphaFoldDB" id="A0A7G2EUI0"/>
<evidence type="ECO:0000313" key="3">
    <source>
        <dbReference type="Proteomes" id="UP000516314"/>
    </source>
</evidence>
<dbReference type="EMBL" id="LR881468">
    <property type="protein sequence ID" value="CAD5324605.1"/>
    <property type="molecule type" value="Genomic_DNA"/>
</dbReference>